<dbReference type="Proteomes" id="UP000280598">
    <property type="component" value="Unassembled WGS sequence"/>
</dbReference>
<evidence type="ECO:0000256" key="1">
    <source>
        <dbReference type="SAM" id="MobiDB-lite"/>
    </source>
</evidence>
<dbReference type="VEuPathDB" id="FungiDB:BTJ68_02702"/>
<protein>
    <submittedName>
        <fullName evidence="2">Uncharacterized protein</fullName>
    </submittedName>
</protein>
<gene>
    <name evidence="2" type="ORF">D0860_03365</name>
</gene>
<feature type="compositionally biased region" description="Polar residues" evidence="1">
    <location>
        <begin position="114"/>
        <end position="123"/>
    </location>
</feature>
<accession>A0A3M7HDM9</accession>
<comment type="caution">
    <text evidence="2">The sequence shown here is derived from an EMBL/GenBank/DDBJ whole genome shotgun (WGS) entry which is preliminary data.</text>
</comment>
<evidence type="ECO:0000313" key="2">
    <source>
        <dbReference type="EMBL" id="RMZ11521.1"/>
    </source>
</evidence>
<name>A0A3M7HDM9_HORWE</name>
<feature type="region of interest" description="Disordered" evidence="1">
    <location>
        <begin position="12"/>
        <end position="203"/>
    </location>
</feature>
<dbReference type="AlphaFoldDB" id="A0A3M7HDM9"/>
<organism evidence="2 3">
    <name type="scientific">Hortaea werneckii</name>
    <name type="common">Black yeast</name>
    <name type="synonym">Cladosporium werneckii</name>
    <dbReference type="NCBI Taxonomy" id="91943"/>
    <lineage>
        <taxon>Eukaryota</taxon>
        <taxon>Fungi</taxon>
        <taxon>Dikarya</taxon>
        <taxon>Ascomycota</taxon>
        <taxon>Pezizomycotina</taxon>
        <taxon>Dothideomycetes</taxon>
        <taxon>Dothideomycetidae</taxon>
        <taxon>Mycosphaerellales</taxon>
        <taxon>Teratosphaeriaceae</taxon>
        <taxon>Hortaea</taxon>
    </lineage>
</organism>
<sequence length="203" mass="22189">MAEHRIAVCKTLEMSSTSSRSLTSSLEKLNLSENSKKAPKRSKAPPADSWEDEADDGHEAGSDSGVRTPVQQVTSSDFPEAPPPTPASPSYSSSKTSTGMPYQTFPPYGFDGTSGEQSSSGENSPAPRVRSTGEDKRPEKSTAVASRLIAAGIGQKAPRRTKEQREYDQAMKVQEKKRRDQAKEEEERRKAEKEKAKAAIWDD</sequence>
<feature type="compositionally biased region" description="Basic and acidic residues" evidence="1">
    <location>
        <begin position="160"/>
        <end position="197"/>
    </location>
</feature>
<feature type="compositionally biased region" description="Low complexity" evidence="1">
    <location>
        <begin position="88"/>
        <end position="101"/>
    </location>
</feature>
<proteinExistence type="predicted"/>
<feature type="compositionally biased region" description="Basic and acidic residues" evidence="1">
    <location>
        <begin position="131"/>
        <end position="140"/>
    </location>
</feature>
<reference evidence="2 3" key="1">
    <citation type="journal article" date="2018" name="BMC Genomics">
        <title>Genomic evidence for intraspecific hybridization in a clonal and extremely halotolerant yeast.</title>
        <authorList>
            <person name="Gostincar C."/>
            <person name="Stajich J.E."/>
            <person name="Zupancic J."/>
            <person name="Zalar P."/>
            <person name="Gunde-Cimerman N."/>
        </authorList>
    </citation>
    <scope>NUCLEOTIDE SEQUENCE [LARGE SCALE GENOMIC DNA]</scope>
    <source>
        <strain evidence="2 3">EXF-562</strain>
    </source>
</reference>
<feature type="compositionally biased region" description="Low complexity" evidence="1">
    <location>
        <begin position="15"/>
        <end position="33"/>
    </location>
</feature>
<evidence type="ECO:0000313" key="3">
    <source>
        <dbReference type="Proteomes" id="UP000280598"/>
    </source>
</evidence>
<dbReference type="EMBL" id="QWIS01000052">
    <property type="protein sequence ID" value="RMZ11521.1"/>
    <property type="molecule type" value="Genomic_DNA"/>
</dbReference>